<proteinExistence type="predicted"/>
<reference evidence="1" key="1">
    <citation type="submission" date="2018-10" db="EMBL/GenBank/DDBJ databases">
        <title>Iterative Subtractive Binning of Freshwater Chronoseries Metagenomes Recovers Nearly Complete Genomes from over Four Hundred Novel Species.</title>
        <authorList>
            <person name="Rodriguez-R L.M."/>
            <person name="Tsementzi D."/>
            <person name="Luo C."/>
            <person name="Konstantinidis K.T."/>
        </authorList>
    </citation>
    <scope>NUCLEOTIDE SEQUENCE</scope>
    <source>
        <strain evidence="1">WB5_2A_028</strain>
    </source>
</reference>
<comment type="caution">
    <text evidence="1">The sequence shown here is derived from an EMBL/GenBank/DDBJ whole genome shotgun (WGS) entry which is preliminary data.</text>
</comment>
<accession>A0A965LKH1</accession>
<dbReference type="InterPro" id="IPR008492">
    <property type="entry name" value="Rv2714-like"/>
</dbReference>
<dbReference type="Proteomes" id="UP000740727">
    <property type="component" value="Unassembled WGS sequence"/>
</dbReference>
<dbReference type="InterPro" id="IPR038389">
    <property type="entry name" value="PSMG2_sf"/>
</dbReference>
<gene>
    <name evidence="1" type="ORF">EBT44_00570</name>
</gene>
<sequence>MEIYSLPALRDPIMIAAFQGWNDAGEAASKTVEHLLSLWPSQLIAEVESEDFYDYQVNRPQIFLDDNGDRELSWPTTTVHAISAPNFERDFLIVTGVEPSMKWRTFVGELLSLGEDLDISLVVSLGSLLADVPHTRPIPVTLSAANSLLAKKFDVEMSRYEGPTGILGAIQDGCNARDLDAVSLWAAIPHYVATPPCPKATLALLNRLEDLLGMNIPEGELPDDARAWELGATQIAQEDSEILEYVQSLEESKDAAELPEASGESIAREFERYLRHRGDEKNR</sequence>
<evidence type="ECO:0000313" key="1">
    <source>
        <dbReference type="EMBL" id="NBR93354.1"/>
    </source>
</evidence>
<organism evidence="1 2">
    <name type="scientific">Candidatus Fonsibacter lacus</name>
    <dbReference type="NCBI Taxonomy" id="2576439"/>
    <lineage>
        <taxon>Bacteria</taxon>
        <taxon>Pseudomonadati</taxon>
        <taxon>Pseudomonadota</taxon>
        <taxon>Alphaproteobacteria</taxon>
        <taxon>Candidatus Pelagibacterales</taxon>
        <taxon>Candidatus Pelagibacterales incertae sedis</taxon>
        <taxon>Candidatus Fonsibacter</taxon>
    </lineage>
</organism>
<dbReference type="AlphaFoldDB" id="A0A965LKH1"/>
<dbReference type="EMBL" id="RFXN01000003">
    <property type="protein sequence ID" value="NBR93354.1"/>
    <property type="molecule type" value="Genomic_DNA"/>
</dbReference>
<dbReference type="Gene3D" id="3.40.50.10900">
    <property type="entry name" value="PAC-like subunit"/>
    <property type="match status" value="1"/>
</dbReference>
<name>A0A965LKH1_9PROT</name>
<dbReference type="PIRSF" id="PIRSF028754">
    <property type="entry name" value="UCP028754"/>
    <property type="match status" value="1"/>
</dbReference>
<dbReference type="InterPro" id="IPR019151">
    <property type="entry name" value="Proteasome_assmbl_chaperone_2"/>
</dbReference>
<protein>
    <submittedName>
        <fullName evidence="1">PAC2 family protein</fullName>
    </submittedName>
</protein>
<dbReference type="Pfam" id="PF09754">
    <property type="entry name" value="PAC2"/>
    <property type="match status" value="1"/>
</dbReference>
<evidence type="ECO:0000313" key="2">
    <source>
        <dbReference type="Proteomes" id="UP000740727"/>
    </source>
</evidence>
<dbReference type="SUPFAM" id="SSF159659">
    <property type="entry name" value="Cgl1923-like"/>
    <property type="match status" value="1"/>
</dbReference>